<evidence type="ECO:0000256" key="1">
    <source>
        <dbReference type="SAM" id="MobiDB-lite"/>
    </source>
</evidence>
<dbReference type="SUPFAM" id="SSF49482">
    <property type="entry name" value="Aromatic compound dioxygenase"/>
    <property type="match status" value="1"/>
</dbReference>
<protein>
    <submittedName>
        <fullName evidence="3">Intradiol ring-cleavage dioxygenase</fullName>
    </submittedName>
</protein>
<dbReference type="PANTHER" id="PTHR34315">
    <property type="match status" value="1"/>
</dbReference>
<evidence type="ECO:0000313" key="4">
    <source>
        <dbReference type="Proteomes" id="UP000223913"/>
    </source>
</evidence>
<dbReference type="AlphaFoldDB" id="A0A2D0NEB6"/>
<keyword evidence="3" id="KW-0560">Oxidoreductase</keyword>
<comment type="caution">
    <text evidence="3">The sequence shown here is derived from an EMBL/GenBank/DDBJ whole genome shotgun (WGS) entry which is preliminary data.</text>
</comment>
<sequence length="235" mass="25246">MQRKEFLRRGLAGIGTIVALPTVVSSCTKEEGAVPNTDTGTGDGSCDLSPSETKGPFPIKTPADLVRANIIADRDGIALLVTLTVQDQNDDCATMAGVYVDIWHCDSDGNYSEYGGTGMQSTNYTNQHFLRGRQMTDANGQVSFISIYPGWYRGRAPHIHVEVLDANLSSLLVTQIAFPEDVSQTVYATEDYNGIYDTSNASDNVFADSLDGNMGQISGNTSDGYTLTHTIVVNG</sequence>
<gene>
    <name evidence="3" type="ORF">CRP01_09470</name>
</gene>
<dbReference type="PROSITE" id="PS51257">
    <property type="entry name" value="PROKAR_LIPOPROTEIN"/>
    <property type="match status" value="1"/>
</dbReference>
<feature type="region of interest" description="Disordered" evidence="1">
    <location>
        <begin position="30"/>
        <end position="54"/>
    </location>
</feature>
<keyword evidence="4" id="KW-1185">Reference proteome</keyword>
<dbReference type="InterPro" id="IPR015889">
    <property type="entry name" value="Intradiol_dOase_core"/>
</dbReference>
<dbReference type="InterPro" id="IPR000627">
    <property type="entry name" value="Intradiol_dOase_C"/>
</dbReference>
<dbReference type="Gene3D" id="2.60.130.10">
    <property type="entry name" value="Aromatic compound dioxygenase"/>
    <property type="match status" value="1"/>
</dbReference>
<dbReference type="GO" id="GO:0008199">
    <property type="term" value="F:ferric iron binding"/>
    <property type="evidence" value="ECO:0007669"/>
    <property type="project" value="InterPro"/>
</dbReference>
<dbReference type="RefSeq" id="WP_099150097.1">
    <property type="nucleotide sequence ID" value="NZ_PDUD01000017.1"/>
</dbReference>
<dbReference type="PANTHER" id="PTHR34315:SF1">
    <property type="entry name" value="INTRADIOL RING-CLEAVAGE DIOXYGENASES DOMAIN-CONTAINING PROTEIN-RELATED"/>
    <property type="match status" value="1"/>
</dbReference>
<evidence type="ECO:0000313" key="3">
    <source>
        <dbReference type="EMBL" id="PHN06842.1"/>
    </source>
</evidence>
<feature type="domain" description="Intradiol ring-cleavage dioxygenases" evidence="2">
    <location>
        <begin position="72"/>
        <end position="181"/>
    </location>
</feature>
<organism evidence="3 4">
    <name type="scientific">Flavilitoribacter nigricans (strain ATCC 23147 / DSM 23189 / NBRC 102662 / NCIMB 1420 / SS-2)</name>
    <name type="common">Lewinella nigricans</name>
    <dbReference type="NCBI Taxonomy" id="1122177"/>
    <lineage>
        <taxon>Bacteria</taxon>
        <taxon>Pseudomonadati</taxon>
        <taxon>Bacteroidota</taxon>
        <taxon>Saprospiria</taxon>
        <taxon>Saprospirales</taxon>
        <taxon>Lewinellaceae</taxon>
        <taxon>Flavilitoribacter</taxon>
    </lineage>
</organism>
<proteinExistence type="predicted"/>
<name>A0A2D0NEB6_FLAN2</name>
<dbReference type="OrthoDB" id="9800887at2"/>
<evidence type="ECO:0000259" key="2">
    <source>
        <dbReference type="Pfam" id="PF00775"/>
    </source>
</evidence>
<reference evidence="3 4" key="1">
    <citation type="submission" date="2017-10" db="EMBL/GenBank/DDBJ databases">
        <title>The draft genome sequence of Lewinella nigricans NBRC 102662.</title>
        <authorList>
            <person name="Wang K."/>
        </authorList>
    </citation>
    <scope>NUCLEOTIDE SEQUENCE [LARGE SCALE GENOMIC DNA]</scope>
    <source>
        <strain evidence="3 4">NBRC 102662</strain>
    </source>
</reference>
<dbReference type="Pfam" id="PF00775">
    <property type="entry name" value="Dioxygenase_C"/>
    <property type="match status" value="1"/>
</dbReference>
<dbReference type="EMBL" id="PDUD01000017">
    <property type="protein sequence ID" value="PHN06842.1"/>
    <property type="molecule type" value="Genomic_DNA"/>
</dbReference>
<dbReference type="Proteomes" id="UP000223913">
    <property type="component" value="Unassembled WGS sequence"/>
</dbReference>
<keyword evidence="3" id="KW-0223">Dioxygenase</keyword>
<dbReference type="GO" id="GO:0016702">
    <property type="term" value="F:oxidoreductase activity, acting on single donors with incorporation of molecular oxygen, incorporation of two atoms of oxygen"/>
    <property type="evidence" value="ECO:0007669"/>
    <property type="project" value="InterPro"/>
</dbReference>
<accession>A0A2D0NEB6</accession>